<evidence type="ECO:0000313" key="11">
    <source>
        <dbReference type="Proteomes" id="UP000823597"/>
    </source>
</evidence>
<keyword evidence="5 9" id="KW-0093">Biotin biosynthesis</keyword>
<evidence type="ECO:0000256" key="6">
    <source>
        <dbReference type="ARBA" id="ARBA00022840"/>
    </source>
</evidence>
<sequence length="218" mass="24590">MKTILKNGIYFTSGIDTDAGKSYATGYLAKCLNDNGKRTITQKFIQTGNTGHSEDIDLHRKIMGTGYTPEDRDFLTMPEIFSYPASPLLASRIDKRKIDFDKINAATRRLSSLYDIVLVEGAGGLMVPLTETMLTIDFIKESGYPLVFVTSGKLGSVNHTLLSFEAIERRGIEVAAVMYNLFPEIEDTTIRDDTREYIKQYMRLHFPDALFIEVPILR</sequence>
<comment type="function">
    <text evidence="9">Catalyzes a mechanistically unusual reaction, the ATP-dependent insertion of CO2 between the N7 and N8 nitrogen atoms of 7,8-diaminopelargonic acid (DAPA, also called 7,8-diammoniononanoate) to form a ureido ring.</text>
</comment>
<dbReference type="EC" id="6.3.3.3" evidence="9"/>
<dbReference type="PIRSF" id="PIRSF006755">
    <property type="entry name" value="DTB_synth"/>
    <property type="match status" value="1"/>
</dbReference>
<name>A0A9D9N9G7_9BACT</name>
<keyword evidence="1 9" id="KW-0963">Cytoplasm</keyword>
<dbReference type="Gene3D" id="3.40.50.300">
    <property type="entry name" value="P-loop containing nucleotide triphosphate hydrolases"/>
    <property type="match status" value="1"/>
</dbReference>
<comment type="pathway">
    <text evidence="9">Cofactor biosynthesis; biotin biosynthesis; biotin from 7,8-diaminononanoate: step 1/2.</text>
</comment>
<feature type="binding site" evidence="9">
    <location>
        <position position="55"/>
    </location>
    <ligand>
        <name>Mg(2+)</name>
        <dbReference type="ChEBI" id="CHEBI:18420"/>
    </ligand>
</feature>
<feature type="binding site" evidence="9">
    <location>
        <begin position="18"/>
        <end position="23"/>
    </location>
    <ligand>
        <name>ATP</name>
        <dbReference type="ChEBI" id="CHEBI:30616"/>
    </ligand>
</feature>
<feature type="active site" evidence="9">
    <location>
        <position position="43"/>
    </location>
</feature>
<comment type="subcellular location">
    <subcellularLocation>
        <location evidence="9">Cytoplasm</location>
    </subcellularLocation>
</comment>
<dbReference type="InterPro" id="IPR004472">
    <property type="entry name" value="DTB_synth_BioD"/>
</dbReference>
<dbReference type="Proteomes" id="UP000823597">
    <property type="component" value="Unassembled WGS sequence"/>
</dbReference>
<accession>A0A9D9N9G7</accession>
<dbReference type="GO" id="GO:0004141">
    <property type="term" value="F:dethiobiotin synthase activity"/>
    <property type="evidence" value="ECO:0007669"/>
    <property type="project" value="UniProtKB-UniRule"/>
</dbReference>
<dbReference type="GO" id="GO:0000287">
    <property type="term" value="F:magnesium ion binding"/>
    <property type="evidence" value="ECO:0007669"/>
    <property type="project" value="UniProtKB-UniRule"/>
</dbReference>
<evidence type="ECO:0000256" key="5">
    <source>
        <dbReference type="ARBA" id="ARBA00022756"/>
    </source>
</evidence>
<reference evidence="10" key="1">
    <citation type="submission" date="2020-10" db="EMBL/GenBank/DDBJ databases">
        <authorList>
            <person name="Gilroy R."/>
        </authorList>
    </citation>
    <scope>NUCLEOTIDE SEQUENCE</scope>
    <source>
        <strain evidence="10">10037</strain>
    </source>
</reference>
<comment type="subunit">
    <text evidence="9">Homodimer.</text>
</comment>
<dbReference type="InterPro" id="IPR027417">
    <property type="entry name" value="P-loop_NTPase"/>
</dbReference>
<proteinExistence type="inferred from homology"/>
<dbReference type="PANTHER" id="PTHR43210:SF2">
    <property type="entry name" value="ATP-DEPENDENT DETHIOBIOTIN SYNTHETASE BIOD 2"/>
    <property type="match status" value="1"/>
</dbReference>
<reference evidence="10" key="2">
    <citation type="journal article" date="2021" name="PeerJ">
        <title>Extensive microbial diversity within the chicken gut microbiome revealed by metagenomics and culture.</title>
        <authorList>
            <person name="Gilroy R."/>
            <person name="Ravi A."/>
            <person name="Getino M."/>
            <person name="Pursley I."/>
            <person name="Horton D.L."/>
            <person name="Alikhan N.F."/>
            <person name="Baker D."/>
            <person name="Gharbi K."/>
            <person name="Hall N."/>
            <person name="Watson M."/>
            <person name="Adriaenssens E.M."/>
            <person name="Foster-Nyarko E."/>
            <person name="Jarju S."/>
            <person name="Secka A."/>
            <person name="Antonio M."/>
            <person name="Oren A."/>
            <person name="Chaudhuri R.R."/>
            <person name="La Ragione R."/>
            <person name="Hildebrand F."/>
            <person name="Pallen M.J."/>
        </authorList>
    </citation>
    <scope>NUCLEOTIDE SEQUENCE</scope>
    <source>
        <strain evidence="10">10037</strain>
    </source>
</reference>
<evidence type="ECO:0000256" key="4">
    <source>
        <dbReference type="ARBA" id="ARBA00022741"/>
    </source>
</evidence>
<protein>
    <recommendedName>
        <fullName evidence="9">ATP-dependent dethiobiotin synthetase BioD</fullName>
        <ecNumber evidence="9">6.3.3.3</ecNumber>
    </recommendedName>
    <alternativeName>
        <fullName evidence="9">DTB synthetase</fullName>
        <shortName evidence="9">DTBS</shortName>
    </alternativeName>
    <alternativeName>
        <fullName evidence="9">Dethiobiotin synthase</fullName>
    </alternativeName>
</protein>
<evidence type="ECO:0000256" key="7">
    <source>
        <dbReference type="ARBA" id="ARBA00022842"/>
    </source>
</evidence>
<feature type="binding site" evidence="9">
    <location>
        <position position="55"/>
    </location>
    <ligand>
        <name>ATP</name>
        <dbReference type="ChEBI" id="CHEBI:30616"/>
    </ligand>
</feature>
<dbReference type="PANTHER" id="PTHR43210">
    <property type="entry name" value="DETHIOBIOTIN SYNTHETASE"/>
    <property type="match status" value="1"/>
</dbReference>
<evidence type="ECO:0000256" key="2">
    <source>
        <dbReference type="ARBA" id="ARBA00022598"/>
    </source>
</evidence>
<comment type="catalytic activity">
    <reaction evidence="9">
        <text>(7R,8S)-7,8-diammoniononanoate + CO2 + ATP = (4R,5S)-dethiobiotin + ADP + phosphate + 3 H(+)</text>
        <dbReference type="Rhea" id="RHEA:15805"/>
        <dbReference type="ChEBI" id="CHEBI:15378"/>
        <dbReference type="ChEBI" id="CHEBI:16526"/>
        <dbReference type="ChEBI" id="CHEBI:30616"/>
        <dbReference type="ChEBI" id="CHEBI:43474"/>
        <dbReference type="ChEBI" id="CHEBI:149469"/>
        <dbReference type="ChEBI" id="CHEBI:149473"/>
        <dbReference type="ChEBI" id="CHEBI:456216"/>
        <dbReference type="EC" id="6.3.3.3"/>
    </reaction>
</comment>
<comment type="catalytic activity">
    <reaction evidence="8">
        <text>(7R,8S)-8-amino-7-(carboxyamino)nonanoate + ATP = (4R,5S)-dethiobiotin + ADP + phosphate + H(+)</text>
        <dbReference type="Rhea" id="RHEA:63684"/>
        <dbReference type="ChEBI" id="CHEBI:15378"/>
        <dbReference type="ChEBI" id="CHEBI:30616"/>
        <dbReference type="ChEBI" id="CHEBI:43474"/>
        <dbReference type="ChEBI" id="CHEBI:149470"/>
        <dbReference type="ChEBI" id="CHEBI:149473"/>
        <dbReference type="ChEBI" id="CHEBI:456216"/>
    </reaction>
</comment>
<comment type="caution">
    <text evidence="9">Lacks conserved residue(s) required for the propagation of feature annotation.</text>
</comment>
<dbReference type="GO" id="GO:0009102">
    <property type="term" value="P:biotin biosynthetic process"/>
    <property type="evidence" value="ECO:0007669"/>
    <property type="project" value="UniProtKB-UniRule"/>
</dbReference>
<keyword evidence="6 9" id="KW-0067">ATP-binding</keyword>
<evidence type="ECO:0000256" key="9">
    <source>
        <dbReference type="HAMAP-Rule" id="MF_00336"/>
    </source>
</evidence>
<dbReference type="Pfam" id="PF13500">
    <property type="entry name" value="AAA_26"/>
    <property type="match status" value="1"/>
</dbReference>
<feature type="binding site" evidence="9">
    <location>
        <position position="47"/>
    </location>
    <ligand>
        <name>substrate</name>
    </ligand>
</feature>
<comment type="similarity">
    <text evidence="9">Belongs to the dethiobiotin synthetase family.</text>
</comment>
<dbReference type="GO" id="GO:0005524">
    <property type="term" value="F:ATP binding"/>
    <property type="evidence" value="ECO:0007669"/>
    <property type="project" value="UniProtKB-UniRule"/>
</dbReference>
<evidence type="ECO:0000256" key="8">
    <source>
        <dbReference type="ARBA" id="ARBA00047386"/>
    </source>
</evidence>
<dbReference type="HAMAP" id="MF_00336">
    <property type="entry name" value="BioD"/>
    <property type="match status" value="1"/>
</dbReference>
<dbReference type="NCBIfam" id="TIGR00347">
    <property type="entry name" value="bioD"/>
    <property type="match status" value="1"/>
</dbReference>
<dbReference type="SUPFAM" id="SSF52540">
    <property type="entry name" value="P-loop containing nucleoside triphosphate hydrolases"/>
    <property type="match status" value="1"/>
</dbReference>
<keyword evidence="3 9" id="KW-0479">Metal-binding</keyword>
<feature type="binding site" evidence="9">
    <location>
        <begin position="120"/>
        <end position="123"/>
    </location>
    <ligand>
        <name>ATP</name>
        <dbReference type="ChEBI" id="CHEBI:30616"/>
    </ligand>
</feature>
<keyword evidence="4 9" id="KW-0547">Nucleotide-binding</keyword>
<comment type="cofactor">
    <cofactor evidence="9">
        <name>Mg(2+)</name>
        <dbReference type="ChEBI" id="CHEBI:18420"/>
    </cofactor>
</comment>
<keyword evidence="2 9" id="KW-0436">Ligase</keyword>
<keyword evidence="7 9" id="KW-0460">Magnesium</keyword>
<dbReference type="CDD" id="cd03109">
    <property type="entry name" value="DTBS"/>
    <property type="match status" value="1"/>
</dbReference>
<evidence type="ECO:0000313" key="10">
    <source>
        <dbReference type="EMBL" id="MBO8465438.1"/>
    </source>
</evidence>
<dbReference type="EMBL" id="JADIME010000058">
    <property type="protein sequence ID" value="MBO8465438.1"/>
    <property type="molecule type" value="Genomic_DNA"/>
</dbReference>
<dbReference type="AlphaFoldDB" id="A0A9D9N9G7"/>
<evidence type="ECO:0000256" key="3">
    <source>
        <dbReference type="ARBA" id="ARBA00022723"/>
    </source>
</evidence>
<organism evidence="10 11">
    <name type="scientific">Candidatus Merdivivens pullistercoris</name>
    <dbReference type="NCBI Taxonomy" id="2840873"/>
    <lineage>
        <taxon>Bacteria</taxon>
        <taxon>Pseudomonadati</taxon>
        <taxon>Bacteroidota</taxon>
        <taxon>Bacteroidia</taxon>
        <taxon>Bacteroidales</taxon>
        <taxon>Muribaculaceae</taxon>
        <taxon>Muribaculaceae incertae sedis</taxon>
        <taxon>Candidatus Merdivivens</taxon>
    </lineage>
</organism>
<comment type="caution">
    <text evidence="10">The sequence shown here is derived from an EMBL/GenBank/DDBJ whole genome shotgun (WGS) entry which is preliminary data.</text>
</comment>
<dbReference type="GO" id="GO:0005829">
    <property type="term" value="C:cytosol"/>
    <property type="evidence" value="ECO:0007669"/>
    <property type="project" value="TreeGrafter"/>
</dbReference>
<feature type="binding site" evidence="9">
    <location>
        <position position="22"/>
    </location>
    <ligand>
        <name>Mg(2+)</name>
        <dbReference type="ChEBI" id="CHEBI:18420"/>
    </ligand>
</feature>
<evidence type="ECO:0000256" key="1">
    <source>
        <dbReference type="ARBA" id="ARBA00022490"/>
    </source>
</evidence>
<gene>
    <name evidence="9 10" type="primary">bioD</name>
    <name evidence="10" type="ORF">IAB93_05515</name>
</gene>
<feature type="binding site" evidence="9">
    <location>
        <position position="120"/>
    </location>
    <ligand>
        <name>Mg(2+)</name>
        <dbReference type="ChEBI" id="CHEBI:18420"/>
    </ligand>
</feature>